<dbReference type="RefSeq" id="WP_089294017.1">
    <property type="nucleotide sequence ID" value="NZ_BOMU01000035.1"/>
</dbReference>
<dbReference type="SMART" id="SM00382">
    <property type="entry name" value="AAA"/>
    <property type="match status" value="1"/>
</dbReference>
<evidence type="ECO:0000256" key="4">
    <source>
        <dbReference type="ARBA" id="ARBA00022840"/>
    </source>
</evidence>
<reference evidence="6 7" key="1">
    <citation type="submission" date="2017-06" db="EMBL/GenBank/DDBJ databases">
        <authorList>
            <person name="Kim H.J."/>
            <person name="Triplett B.A."/>
        </authorList>
    </citation>
    <scope>NUCLEOTIDE SEQUENCE [LARGE SCALE GENOMIC DNA]</scope>
    <source>
        <strain evidence="6 7">DSM 43151</strain>
    </source>
</reference>
<accession>A0A238Z0S2</accession>
<keyword evidence="4 6" id="KW-0067">ATP-binding</keyword>
<proteinExistence type="inferred from homology"/>
<dbReference type="Pfam" id="PF00005">
    <property type="entry name" value="ABC_tran"/>
    <property type="match status" value="1"/>
</dbReference>
<dbReference type="SUPFAM" id="SSF52540">
    <property type="entry name" value="P-loop containing nucleoside triphosphate hydrolases"/>
    <property type="match status" value="1"/>
</dbReference>
<evidence type="ECO:0000256" key="1">
    <source>
        <dbReference type="ARBA" id="ARBA00005417"/>
    </source>
</evidence>
<keyword evidence="3" id="KW-0547">Nucleotide-binding</keyword>
<dbReference type="Proteomes" id="UP000198415">
    <property type="component" value="Unassembled WGS sequence"/>
</dbReference>
<dbReference type="GO" id="GO:0016887">
    <property type="term" value="F:ATP hydrolysis activity"/>
    <property type="evidence" value="ECO:0007669"/>
    <property type="project" value="InterPro"/>
</dbReference>
<evidence type="ECO:0000259" key="5">
    <source>
        <dbReference type="PROSITE" id="PS50893"/>
    </source>
</evidence>
<dbReference type="PROSITE" id="PS00211">
    <property type="entry name" value="ABC_TRANSPORTER_1"/>
    <property type="match status" value="1"/>
</dbReference>
<dbReference type="Gene3D" id="3.40.50.300">
    <property type="entry name" value="P-loop containing nucleotide triphosphate hydrolases"/>
    <property type="match status" value="1"/>
</dbReference>
<dbReference type="PANTHER" id="PTHR43335">
    <property type="entry name" value="ABC TRANSPORTER, ATP-BINDING PROTEIN"/>
    <property type="match status" value="1"/>
</dbReference>
<organism evidence="6 7">
    <name type="scientific">Actinoplanes regularis</name>
    <dbReference type="NCBI Taxonomy" id="52697"/>
    <lineage>
        <taxon>Bacteria</taxon>
        <taxon>Bacillati</taxon>
        <taxon>Actinomycetota</taxon>
        <taxon>Actinomycetes</taxon>
        <taxon>Micromonosporales</taxon>
        <taxon>Micromonosporaceae</taxon>
        <taxon>Actinoplanes</taxon>
    </lineage>
</organism>
<evidence type="ECO:0000256" key="2">
    <source>
        <dbReference type="ARBA" id="ARBA00022448"/>
    </source>
</evidence>
<keyword evidence="2" id="KW-0813">Transport</keyword>
<sequence length="324" mass="34048">MLELRGLTKRYGATVAVDDLTCVFEPGRVTGFLGPNGAGKTTTMLLALGLQRATAGWARVGGRSYADLPTPMREVGALLDAQAIHPNRSGRAHLSALAASNRLPGRRVGEVLERVGLDAVAGRRAGTYSLGMKQRLGIAAALLGDPGILLLDEPINGLDPNGIAWARGLLRELAAEGRTVILSSHLMSEMELTADHLVVIGRGRLIADTSLASFLAGALPPQVLVRAETPTPAFVAALRSAGAEVRVDPDEALLVSGLDAGRVGRIAFAERMVLTELTPRRGSLEEVFMSVTAEAVEFSGARIVAEPRSAMPGETVAHTFGGRR</sequence>
<gene>
    <name evidence="6" type="ORF">SAMN06264365_105344</name>
</gene>
<dbReference type="GO" id="GO:0005524">
    <property type="term" value="F:ATP binding"/>
    <property type="evidence" value="ECO:0007669"/>
    <property type="project" value="UniProtKB-KW"/>
</dbReference>
<protein>
    <submittedName>
        <fullName evidence="6">ABC-2 type transport system ATP-binding protein</fullName>
    </submittedName>
</protein>
<dbReference type="InterPro" id="IPR027417">
    <property type="entry name" value="P-loop_NTPase"/>
</dbReference>
<keyword evidence="7" id="KW-1185">Reference proteome</keyword>
<name>A0A238Z0S2_9ACTN</name>
<dbReference type="EMBL" id="FZNR01000005">
    <property type="protein sequence ID" value="SNR77045.1"/>
    <property type="molecule type" value="Genomic_DNA"/>
</dbReference>
<dbReference type="AlphaFoldDB" id="A0A238Z0S2"/>
<dbReference type="InterPro" id="IPR003439">
    <property type="entry name" value="ABC_transporter-like_ATP-bd"/>
</dbReference>
<feature type="domain" description="ABC transporter" evidence="5">
    <location>
        <begin position="2"/>
        <end position="227"/>
    </location>
</feature>
<evidence type="ECO:0000256" key="3">
    <source>
        <dbReference type="ARBA" id="ARBA00022741"/>
    </source>
</evidence>
<evidence type="ECO:0000313" key="6">
    <source>
        <dbReference type="EMBL" id="SNR77045.1"/>
    </source>
</evidence>
<dbReference type="PROSITE" id="PS50893">
    <property type="entry name" value="ABC_TRANSPORTER_2"/>
    <property type="match status" value="1"/>
</dbReference>
<dbReference type="InterPro" id="IPR003593">
    <property type="entry name" value="AAA+_ATPase"/>
</dbReference>
<dbReference type="InterPro" id="IPR017871">
    <property type="entry name" value="ABC_transporter-like_CS"/>
</dbReference>
<dbReference type="PANTHER" id="PTHR43335:SF4">
    <property type="entry name" value="ABC TRANSPORTER, ATP-BINDING PROTEIN"/>
    <property type="match status" value="1"/>
</dbReference>
<evidence type="ECO:0000313" key="7">
    <source>
        <dbReference type="Proteomes" id="UP000198415"/>
    </source>
</evidence>
<dbReference type="OrthoDB" id="9781246at2"/>
<comment type="similarity">
    <text evidence="1">Belongs to the ABC transporter superfamily.</text>
</comment>